<protein>
    <recommendedName>
        <fullName evidence="2">CHRD domain-containing protein</fullName>
    </recommendedName>
</protein>
<reference evidence="3 4" key="1">
    <citation type="submission" date="2019-06" db="EMBL/GenBank/DDBJ databases">
        <title>A chromosomal-level reference genome of Carpinus fangiana (Coryloideae, Betulaceae).</title>
        <authorList>
            <person name="Yang X."/>
            <person name="Wang Z."/>
            <person name="Zhang L."/>
            <person name="Hao G."/>
            <person name="Liu J."/>
            <person name="Yang Y."/>
        </authorList>
    </citation>
    <scope>NUCLEOTIDE SEQUENCE [LARGE SCALE GENOMIC DNA]</scope>
    <source>
        <strain evidence="3">Cfa_2016G</strain>
        <tissue evidence="3">Leaf</tissue>
    </source>
</reference>
<evidence type="ECO:0000256" key="1">
    <source>
        <dbReference type="SAM" id="SignalP"/>
    </source>
</evidence>
<dbReference type="EMBL" id="VIBQ01000016">
    <property type="protein sequence ID" value="KAB8356618.1"/>
    <property type="molecule type" value="Genomic_DNA"/>
</dbReference>
<evidence type="ECO:0000313" key="4">
    <source>
        <dbReference type="Proteomes" id="UP000327013"/>
    </source>
</evidence>
<keyword evidence="4" id="KW-1185">Reference proteome</keyword>
<keyword evidence="1" id="KW-0732">Signal</keyword>
<feature type="domain" description="CHRD" evidence="2">
    <location>
        <begin position="90"/>
        <end position="234"/>
    </location>
</feature>
<dbReference type="Proteomes" id="UP000327013">
    <property type="component" value="Unassembled WGS sequence"/>
</dbReference>
<dbReference type="SMART" id="SM00754">
    <property type="entry name" value="CHRD"/>
    <property type="match status" value="1"/>
</dbReference>
<evidence type="ECO:0000259" key="2">
    <source>
        <dbReference type="SMART" id="SM00754"/>
    </source>
</evidence>
<name>A0A5N6KY16_9ROSI</name>
<dbReference type="Pfam" id="PF07452">
    <property type="entry name" value="CHRD"/>
    <property type="match status" value="1"/>
</dbReference>
<sequence>MKYSTAATALLISAAAAAPTIDYTPPGGWESIKYPDGTGENLHEYPAPPGGWENVKYPPGTGENLPYYPPTGEAPKDCPAPPASPFKFTSTYHVVATPDQVVNGTTPTGGLEGAQGFYDLGINSDLDLICWSIKLTGFRGDYSSPADTATHIHEAAFGASGPPRIAFPNPVGNEQEAVSYGCQVGPFVTGLEGPDGNDTGLGFKVAEIEANPAGFFADVHSSLAVPGAVRGQLA</sequence>
<proteinExistence type="predicted"/>
<dbReference type="OrthoDB" id="3554264at2759"/>
<feature type="signal peptide" evidence="1">
    <location>
        <begin position="1"/>
        <end position="17"/>
    </location>
</feature>
<dbReference type="AlphaFoldDB" id="A0A5N6KY16"/>
<dbReference type="InterPro" id="IPR010895">
    <property type="entry name" value="CHRD"/>
</dbReference>
<organism evidence="3 4">
    <name type="scientific">Carpinus fangiana</name>
    <dbReference type="NCBI Taxonomy" id="176857"/>
    <lineage>
        <taxon>Eukaryota</taxon>
        <taxon>Viridiplantae</taxon>
        <taxon>Streptophyta</taxon>
        <taxon>Embryophyta</taxon>
        <taxon>Tracheophyta</taxon>
        <taxon>Spermatophyta</taxon>
        <taxon>Magnoliopsida</taxon>
        <taxon>eudicotyledons</taxon>
        <taxon>Gunneridae</taxon>
        <taxon>Pentapetalae</taxon>
        <taxon>rosids</taxon>
        <taxon>fabids</taxon>
        <taxon>Fagales</taxon>
        <taxon>Betulaceae</taxon>
        <taxon>Carpinus</taxon>
    </lineage>
</organism>
<gene>
    <name evidence="3" type="ORF">FH972_024196</name>
</gene>
<comment type="caution">
    <text evidence="3">The sequence shown here is derived from an EMBL/GenBank/DDBJ whole genome shotgun (WGS) entry which is preliminary data.</text>
</comment>
<accession>A0A5N6KY16</accession>
<feature type="chain" id="PRO_5024357427" description="CHRD domain-containing protein" evidence="1">
    <location>
        <begin position="18"/>
        <end position="234"/>
    </location>
</feature>
<evidence type="ECO:0000313" key="3">
    <source>
        <dbReference type="EMBL" id="KAB8356618.1"/>
    </source>
</evidence>